<evidence type="ECO:0008006" key="3">
    <source>
        <dbReference type="Google" id="ProtNLM"/>
    </source>
</evidence>
<organism evidence="1 2">
    <name type="scientific">Anaerococcus tetradius</name>
    <dbReference type="NCBI Taxonomy" id="33036"/>
    <lineage>
        <taxon>Bacteria</taxon>
        <taxon>Bacillati</taxon>
        <taxon>Bacillota</taxon>
        <taxon>Tissierellia</taxon>
        <taxon>Tissierellales</taxon>
        <taxon>Peptoniphilaceae</taxon>
        <taxon>Anaerococcus</taxon>
    </lineage>
</organism>
<dbReference type="Proteomes" id="UP000070383">
    <property type="component" value="Unassembled WGS sequence"/>
</dbReference>
<dbReference type="PATRIC" id="fig|33036.3.peg.452"/>
<comment type="caution">
    <text evidence="1">The sequence shown here is derived from an EMBL/GenBank/DDBJ whole genome shotgun (WGS) entry which is preliminary data.</text>
</comment>
<dbReference type="PIRSF" id="PIRSF018637">
    <property type="entry name" value="TrmK"/>
    <property type="match status" value="1"/>
</dbReference>
<gene>
    <name evidence="1" type="ORF">HMPREF3200_00454</name>
</gene>
<reference evidence="2" key="1">
    <citation type="submission" date="2016-01" db="EMBL/GenBank/DDBJ databases">
        <authorList>
            <person name="Mitreva M."/>
            <person name="Pepin K.H."/>
            <person name="Mihindukulasuriya K.A."/>
            <person name="Fulton R."/>
            <person name="Fronick C."/>
            <person name="O'Laughlin M."/>
            <person name="Miner T."/>
            <person name="Herter B."/>
            <person name="Rosa B.A."/>
            <person name="Cordes M."/>
            <person name="Tomlinson C."/>
            <person name="Wollam A."/>
            <person name="Palsikar V.B."/>
            <person name="Mardis E.R."/>
            <person name="Wilson R.K."/>
        </authorList>
    </citation>
    <scope>NUCLEOTIDE SEQUENCE [LARGE SCALE GENOMIC DNA]</scope>
    <source>
        <strain evidence="2">MJR8151</strain>
    </source>
</reference>
<dbReference type="InterPro" id="IPR006901">
    <property type="entry name" value="TrmK"/>
</dbReference>
<evidence type="ECO:0000313" key="2">
    <source>
        <dbReference type="Proteomes" id="UP000070383"/>
    </source>
</evidence>
<sequence length="230" mass="26435">MEDKKRLLDIISLIDKNKKVIDIGTDHGLVPLYLAKNGISENILATDISEKSLDKLRMRLDDNLRRIITTKVTDGFVGIEKQDKQVAIIAGMGANTIIDIIEKSLDFAKSLDYLVLASNVNTEKLRTYLVDNNFEIIKDFLSYENNKYYDILKVRFGNAKKLTLAETYYGKDDINTKAALLVEKLAIDYKKNQEFRKDILNKSNDLKSLSRIDDKLKAIEEIRNIWKLEN</sequence>
<dbReference type="Gene3D" id="3.40.50.150">
    <property type="entry name" value="Vaccinia Virus protein VP39"/>
    <property type="match status" value="1"/>
</dbReference>
<dbReference type="EMBL" id="LRPM01000010">
    <property type="protein sequence ID" value="KWZ78971.1"/>
    <property type="molecule type" value="Genomic_DNA"/>
</dbReference>
<dbReference type="PANTHER" id="PTHR38451:SF1">
    <property type="entry name" value="TRNA (ADENINE(22)-N(1))-METHYLTRANSFERASE"/>
    <property type="match status" value="1"/>
</dbReference>
<dbReference type="RefSeq" id="WP_060929050.1">
    <property type="nucleotide sequence ID" value="NZ_KQ955253.1"/>
</dbReference>
<proteinExistence type="predicted"/>
<dbReference type="SUPFAM" id="SSF53335">
    <property type="entry name" value="S-adenosyl-L-methionine-dependent methyltransferases"/>
    <property type="match status" value="1"/>
</dbReference>
<dbReference type="AlphaFoldDB" id="A0A133KHF2"/>
<dbReference type="Pfam" id="PF12847">
    <property type="entry name" value="Methyltransf_18"/>
    <property type="match status" value="1"/>
</dbReference>
<keyword evidence="2" id="KW-1185">Reference proteome</keyword>
<dbReference type="InterPro" id="IPR029063">
    <property type="entry name" value="SAM-dependent_MTases_sf"/>
</dbReference>
<dbReference type="OrthoDB" id="5881184at2"/>
<dbReference type="STRING" id="33036.HMPREF3200_00454"/>
<evidence type="ECO:0000313" key="1">
    <source>
        <dbReference type="EMBL" id="KWZ78971.1"/>
    </source>
</evidence>
<name>A0A133KHF2_9FIRM</name>
<protein>
    <recommendedName>
        <fullName evidence="3">SAM-dependent methyltransferase</fullName>
    </recommendedName>
</protein>
<accession>A0A133KHF2</accession>
<dbReference type="GO" id="GO:0160105">
    <property type="term" value="F:tRNA (adenine(22)-N1)-methyltransferase activity"/>
    <property type="evidence" value="ECO:0007669"/>
    <property type="project" value="InterPro"/>
</dbReference>
<dbReference type="PANTHER" id="PTHR38451">
    <property type="entry name" value="TRNA (ADENINE(22)-N(1))-METHYLTRANSFERASE"/>
    <property type="match status" value="1"/>
</dbReference>